<dbReference type="STRING" id="1796606.A2G96_07695"/>
<name>A0A142JHR5_9BURK</name>
<gene>
    <name evidence="1" type="ORF">A2G96_07695</name>
</gene>
<dbReference type="EMBL" id="CP014844">
    <property type="protein sequence ID" value="AMR77627.1"/>
    <property type="molecule type" value="Genomic_DNA"/>
</dbReference>
<organism evidence="1 2">
    <name type="scientific">Cupriavidus nantongensis</name>
    <dbReference type="NCBI Taxonomy" id="1796606"/>
    <lineage>
        <taxon>Bacteria</taxon>
        <taxon>Pseudomonadati</taxon>
        <taxon>Pseudomonadota</taxon>
        <taxon>Betaproteobacteria</taxon>
        <taxon>Burkholderiales</taxon>
        <taxon>Burkholderiaceae</taxon>
        <taxon>Cupriavidus</taxon>
    </lineage>
</organism>
<sequence>MVHAQVFGLVADMAPMTKFFDKKLEEELGTGAALQIAGMAAELGARIETYNALQKANGMPTLDEEWEEAEDYVRQMVARGEARREDYPDLFEDEIPDAEGE</sequence>
<reference evidence="1 2" key="1">
    <citation type="submission" date="2016-03" db="EMBL/GenBank/DDBJ databases">
        <title>Complete genome sequence of a novel chlorpyrifos degrading bacterium, Cupriavidus nantongensis sp. X1.</title>
        <authorList>
            <person name="Fang L."/>
        </authorList>
    </citation>
    <scope>NUCLEOTIDE SEQUENCE [LARGE SCALE GENOMIC DNA]</scope>
    <source>
        <strain evidence="1 2">X1</strain>
    </source>
</reference>
<dbReference type="Proteomes" id="UP000075238">
    <property type="component" value="Chromosome 1"/>
</dbReference>
<accession>A0A142JHR5</accession>
<protein>
    <submittedName>
        <fullName evidence="1">Uncharacterized protein</fullName>
    </submittedName>
</protein>
<evidence type="ECO:0000313" key="2">
    <source>
        <dbReference type="Proteomes" id="UP000075238"/>
    </source>
</evidence>
<evidence type="ECO:0000313" key="1">
    <source>
        <dbReference type="EMBL" id="AMR77627.1"/>
    </source>
</evidence>
<proteinExistence type="predicted"/>
<dbReference type="KEGG" id="cnan:A2G96_07695"/>
<keyword evidence="2" id="KW-1185">Reference proteome</keyword>
<dbReference type="AlphaFoldDB" id="A0A142JHR5"/>